<dbReference type="GO" id="GO:0031640">
    <property type="term" value="P:killing of cells of another organism"/>
    <property type="evidence" value="ECO:0007669"/>
    <property type="project" value="UniProtKB-KW"/>
</dbReference>
<evidence type="ECO:0000256" key="2">
    <source>
        <dbReference type="ARBA" id="ARBA00004613"/>
    </source>
</evidence>
<dbReference type="AlphaFoldDB" id="A0AA35L7A0"/>
<dbReference type="InterPro" id="IPR035892">
    <property type="entry name" value="C2_domain_sf"/>
</dbReference>
<dbReference type="PROSITE" id="PS51412">
    <property type="entry name" value="MACPF_2"/>
    <property type="match status" value="1"/>
</dbReference>
<dbReference type="InterPro" id="IPR000008">
    <property type="entry name" value="C2_dom"/>
</dbReference>
<feature type="domain" description="C2" evidence="10">
    <location>
        <begin position="407"/>
        <end position="523"/>
    </location>
</feature>
<dbReference type="EMBL" id="OX395138">
    <property type="protein sequence ID" value="CAI5791135.1"/>
    <property type="molecule type" value="Genomic_DNA"/>
</dbReference>
<comment type="subcellular location">
    <subcellularLocation>
        <location evidence="1">Membrane</location>
    </subcellularLocation>
    <subcellularLocation>
        <location evidence="2">Secreted</location>
    </subcellularLocation>
</comment>
<evidence type="ECO:0000256" key="1">
    <source>
        <dbReference type="ARBA" id="ARBA00004370"/>
    </source>
</evidence>
<dbReference type="InterPro" id="IPR052784">
    <property type="entry name" value="Perforin-1_pore-forming"/>
</dbReference>
<keyword evidence="7" id="KW-0472">Membrane</keyword>
<sequence>MSKQHLFLAAFLLFLFQLPPTTSSDCHRHPSSICMKQDTFVPGHTYTGQGVDITTLERKGAFVVDTSQWQGPNGTCVLCRNHLMNGQLQKLPLAVADWQVVRSCHQQVSSSVENLDVDVANAMATEVKNDWKADLGLDMELGFGAVLSKLGLELPKMQVALAGSHSRMAIYAHEKSQHDSYSFVRQEVYCTHYRLRLPHRPSPLSSHFAQHVAELPIKNNSEEYQHFIDSYGTHYISQVDLGGRVRHLLAVQTCKMALWGVTASSIQDCLKWGFSLGDNEVFGSTSQNARCEAIQKFYSHGVSHENYARQYTEVVGGDKKIEILFSKARGAQLFSEWKNSAKAQPGLVSYSLQPLHMLLNHQDPRRDLLKQAIASHINRKALKRECPQRCPRWSSQSSAERCTCLCQNNGLNNNMCCARQRGRAHLTLVVTRGSNLWGDHFTATDAYVRVVFQGRALRTSIVPSDNDPRWHETLGFGTVMLNHENPIHIEVWDNDGWRGNELLQRCTHNLEARAGAQWYTCSPQYGYIEFYYFLECGHTLSGPTCQEYVPLQLPTSYFN</sequence>
<dbReference type="PANTHER" id="PTHR46096:SF3">
    <property type="entry name" value="PERFORIN-1"/>
    <property type="match status" value="1"/>
</dbReference>
<dbReference type="Gene3D" id="2.60.40.150">
    <property type="entry name" value="C2 domain"/>
    <property type="match status" value="1"/>
</dbReference>
<evidence type="ECO:0000313" key="13">
    <source>
        <dbReference type="Proteomes" id="UP001178461"/>
    </source>
</evidence>
<dbReference type="SUPFAM" id="SSF49562">
    <property type="entry name" value="C2 domain (Calcium/lipid-binding domain, CaLB)"/>
    <property type="match status" value="1"/>
</dbReference>
<dbReference type="PROSITE" id="PS50004">
    <property type="entry name" value="C2"/>
    <property type="match status" value="1"/>
</dbReference>
<evidence type="ECO:0000256" key="4">
    <source>
        <dbReference type="ARBA" id="ARBA00022525"/>
    </source>
</evidence>
<evidence type="ECO:0000256" key="5">
    <source>
        <dbReference type="ARBA" id="ARBA00022729"/>
    </source>
</evidence>
<dbReference type="Pfam" id="PF01823">
    <property type="entry name" value="MACPF"/>
    <property type="match status" value="1"/>
</dbReference>
<feature type="chain" id="PRO_5041258131" evidence="9">
    <location>
        <begin position="24"/>
        <end position="559"/>
    </location>
</feature>
<evidence type="ECO:0000259" key="10">
    <source>
        <dbReference type="PROSITE" id="PS50004"/>
    </source>
</evidence>
<dbReference type="GO" id="GO:0001913">
    <property type="term" value="P:T cell mediated cytotoxicity"/>
    <property type="evidence" value="ECO:0007669"/>
    <property type="project" value="TreeGrafter"/>
</dbReference>
<dbReference type="PROSITE" id="PS00279">
    <property type="entry name" value="MACPF_1"/>
    <property type="match status" value="1"/>
</dbReference>
<keyword evidence="8" id="KW-1015">Disulfide bond</keyword>
<dbReference type="PRINTS" id="PR00764">
    <property type="entry name" value="COMPLEMENTC9"/>
</dbReference>
<dbReference type="GO" id="GO:0001771">
    <property type="term" value="P:immunological synapse formation"/>
    <property type="evidence" value="ECO:0007669"/>
    <property type="project" value="TreeGrafter"/>
</dbReference>
<dbReference type="Pfam" id="PF00168">
    <property type="entry name" value="C2"/>
    <property type="match status" value="1"/>
</dbReference>
<comment type="similarity">
    <text evidence="3">Belongs to the complement C6/C7/C8/C9 family.</text>
</comment>
<evidence type="ECO:0000313" key="12">
    <source>
        <dbReference type="EMBL" id="CAI5791135.1"/>
    </source>
</evidence>
<evidence type="ECO:0000256" key="9">
    <source>
        <dbReference type="SAM" id="SignalP"/>
    </source>
</evidence>
<evidence type="ECO:0000256" key="3">
    <source>
        <dbReference type="ARBA" id="ARBA00009214"/>
    </source>
</evidence>
<dbReference type="InterPro" id="IPR020863">
    <property type="entry name" value="MACPF_CS"/>
</dbReference>
<protein>
    <submittedName>
        <fullName evidence="12">Perforin-1-like isoform X2</fullName>
    </submittedName>
</protein>
<keyword evidence="13" id="KW-1185">Reference proteome</keyword>
<feature type="signal peptide" evidence="9">
    <location>
        <begin position="1"/>
        <end position="23"/>
    </location>
</feature>
<keyword evidence="5 9" id="KW-0732">Signal</keyword>
<dbReference type="SMART" id="SM00457">
    <property type="entry name" value="MACPF"/>
    <property type="match status" value="1"/>
</dbReference>
<evidence type="ECO:0000256" key="8">
    <source>
        <dbReference type="ARBA" id="ARBA00023157"/>
    </source>
</evidence>
<dbReference type="GO" id="GO:0005576">
    <property type="term" value="C:extracellular region"/>
    <property type="evidence" value="ECO:0007669"/>
    <property type="project" value="UniProtKB-SubCell"/>
</dbReference>
<dbReference type="InterPro" id="IPR001862">
    <property type="entry name" value="MAC_perforin"/>
</dbReference>
<evidence type="ECO:0000259" key="11">
    <source>
        <dbReference type="PROSITE" id="PS51412"/>
    </source>
</evidence>
<dbReference type="InterPro" id="IPR020864">
    <property type="entry name" value="MACPF"/>
</dbReference>
<dbReference type="SMART" id="SM00239">
    <property type="entry name" value="C2"/>
    <property type="match status" value="1"/>
</dbReference>
<keyword evidence="6" id="KW-0204">Cytolysis</keyword>
<gene>
    <name evidence="12" type="ORF">PODLI_1B028290</name>
</gene>
<keyword evidence="4" id="KW-0964">Secreted</keyword>
<reference evidence="12" key="1">
    <citation type="submission" date="2022-12" db="EMBL/GenBank/DDBJ databases">
        <authorList>
            <person name="Alioto T."/>
            <person name="Alioto T."/>
            <person name="Gomez Garrido J."/>
        </authorList>
    </citation>
    <scope>NUCLEOTIDE SEQUENCE</scope>
</reference>
<proteinExistence type="inferred from homology"/>
<evidence type="ECO:0000256" key="7">
    <source>
        <dbReference type="ARBA" id="ARBA00023136"/>
    </source>
</evidence>
<dbReference type="GO" id="GO:0005579">
    <property type="term" value="C:membrane attack complex"/>
    <property type="evidence" value="ECO:0007669"/>
    <property type="project" value="InterPro"/>
</dbReference>
<feature type="domain" description="MACPF" evidence="11">
    <location>
        <begin position="30"/>
        <end position="384"/>
    </location>
</feature>
<dbReference type="PANTHER" id="PTHR46096">
    <property type="entry name" value="PERFORIN-1"/>
    <property type="match status" value="1"/>
</dbReference>
<accession>A0AA35L7A0</accession>
<name>A0AA35L7A0_9SAUR</name>
<evidence type="ECO:0000256" key="6">
    <source>
        <dbReference type="ARBA" id="ARBA00022852"/>
    </source>
</evidence>
<organism evidence="12 13">
    <name type="scientific">Podarcis lilfordi</name>
    <name type="common">Lilford's wall lizard</name>
    <dbReference type="NCBI Taxonomy" id="74358"/>
    <lineage>
        <taxon>Eukaryota</taxon>
        <taxon>Metazoa</taxon>
        <taxon>Chordata</taxon>
        <taxon>Craniata</taxon>
        <taxon>Vertebrata</taxon>
        <taxon>Euteleostomi</taxon>
        <taxon>Lepidosauria</taxon>
        <taxon>Squamata</taxon>
        <taxon>Bifurcata</taxon>
        <taxon>Unidentata</taxon>
        <taxon>Episquamata</taxon>
        <taxon>Laterata</taxon>
        <taxon>Lacertibaenia</taxon>
        <taxon>Lacertidae</taxon>
        <taxon>Podarcis</taxon>
    </lineage>
</organism>
<dbReference type="Proteomes" id="UP001178461">
    <property type="component" value="Chromosome 13"/>
</dbReference>
<dbReference type="GO" id="GO:0022829">
    <property type="term" value="F:wide pore channel activity"/>
    <property type="evidence" value="ECO:0007669"/>
    <property type="project" value="TreeGrafter"/>
</dbReference>
<dbReference type="GO" id="GO:0051607">
    <property type="term" value="P:defense response to virus"/>
    <property type="evidence" value="ECO:0007669"/>
    <property type="project" value="TreeGrafter"/>
</dbReference>